<dbReference type="SUPFAM" id="SSF46946">
    <property type="entry name" value="S13-like H2TH domain"/>
    <property type="match status" value="1"/>
</dbReference>
<evidence type="ECO:0000313" key="11">
    <source>
        <dbReference type="Proteomes" id="UP000694865"/>
    </source>
</evidence>
<dbReference type="Pfam" id="PF01149">
    <property type="entry name" value="Fapy_DNA_glyco"/>
    <property type="match status" value="1"/>
</dbReference>
<comment type="similarity">
    <text evidence="1">Belongs to the FPG family.</text>
</comment>
<keyword evidence="6" id="KW-0234">DNA repair</keyword>
<keyword evidence="3" id="KW-0227">DNA damage</keyword>
<keyword evidence="7" id="KW-0456">Lyase</keyword>
<dbReference type="EC" id="4.2.99.18" evidence="2"/>
<evidence type="ECO:0000256" key="5">
    <source>
        <dbReference type="ARBA" id="ARBA00023125"/>
    </source>
</evidence>
<evidence type="ECO:0000256" key="6">
    <source>
        <dbReference type="ARBA" id="ARBA00023204"/>
    </source>
</evidence>
<sequence>MPEGPEIHLACRFVNHVCSNRIFSGKVVKSVVSKCDDVSFDCESYTVSASARGKEMQLALHPNSSLLVNKEKKYKTSSGNMTKILFRFGMSGSFHFSSINELHKHAHLKFFTKETPPMVLSFVDTRRFGRWEVNSDWSKDRSPDPMFEYQVFRSNIVMNISNKVFERPICEVLLDQKFFNGIGNYLRAEILYRSGIAPFTKARNVLEGLPEIP</sequence>
<protein>
    <recommendedName>
        <fullName evidence="2">DNA-(apurinic or apyrimidinic site) lyase</fullName>
        <ecNumber evidence="2">4.2.99.18</ecNumber>
    </recommendedName>
</protein>
<dbReference type="PANTHER" id="PTHR22993:SF27">
    <property type="entry name" value="ENDONUCLEASE 8-LIKE 1"/>
    <property type="match status" value="1"/>
</dbReference>
<evidence type="ECO:0000256" key="7">
    <source>
        <dbReference type="ARBA" id="ARBA00023239"/>
    </source>
</evidence>
<dbReference type="InterPro" id="IPR015886">
    <property type="entry name" value="H2TH_FPG"/>
</dbReference>
<dbReference type="Gene3D" id="1.10.8.50">
    <property type="match status" value="1"/>
</dbReference>
<feature type="non-terminal residue" evidence="12">
    <location>
        <position position="213"/>
    </location>
</feature>
<proteinExistence type="inferred from homology"/>
<feature type="domain" description="Formamidopyrimidine-DNA glycosylase catalytic" evidence="10">
    <location>
        <begin position="2"/>
        <end position="129"/>
    </location>
</feature>
<evidence type="ECO:0000256" key="3">
    <source>
        <dbReference type="ARBA" id="ARBA00022763"/>
    </source>
</evidence>
<evidence type="ECO:0000313" key="12">
    <source>
        <dbReference type="RefSeq" id="XP_006818873.1"/>
    </source>
</evidence>
<dbReference type="InterPro" id="IPR010979">
    <property type="entry name" value="Ribosomal_uS13-like_H2TH"/>
</dbReference>
<dbReference type="PROSITE" id="PS51068">
    <property type="entry name" value="FPG_CAT"/>
    <property type="match status" value="1"/>
</dbReference>
<dbReference type="InterPro" id="IPR012319">
    <property type="entry name" value="FPG_cat"/>
</dbReference>
<dbReference type="Gene3D" id="3.20.190.10">
    <property type="entry name" value="MutM-like, N-terminal"/>
    <property type="match status" value="1"/>
</dbReference>
<accession>A0ABM0MFT2</accession>
<name>A0ABM0MFT2_SACKO</name>
<keyword evidence="9" id="KW-0326">Glycosidase</keyword>
<dbReference type="Pfam" id="PF06831">
    <property type="entry name" value="H2TH"/>
    <property type="match status" value="1"/>
</dbReference>
<evidence type="ECO:0000256" key="2">
    <source>
        <dbReference type="ARBA" id="ARBA00012720"/>
    </source>
</evidence>
<dbReference type="SMART" id="SM00898">
    <property type="entry name" value="Fapy_DNA_glyco"/>
    <property type="match status" value="1"/>
</dbReference>
<keyword evidence="5" id="KW-0238">DNA-binding</keyword>
<evidence type="ECO:0000256" key="8">
    <source>
        <dbReference type="ARBA" id="ARBA00023268"/>
    </source>
</evidence>
<evidence type="ECO:0000256" key="1">
    <source>
        <dbReference type="ARBA" id="ARBA00009409"/>
    </source>
</evidence>
<keyword evidence="4" id="KW-0378">Hydrolase</keyword>
<keyword evidence="11" id="KW-1185">Reference proteome</keyword>
<organism evidence="11 12">
    <name type="scientific">Saccoglossus kowalevskii</name>
    <name type="common">Acorn worm</name>
    <dbReference type="NCBI Taxonomy" id="10224"/>
    <lineage>
        <taxon>Eukaryota</taxon>
        <taxon>Metazoa</taxon>
        <taxon>Hemichordata</taxon>
        <taxon>Enteropneusta</taxon>
        <taxon>Harrimaniidae</taxon>
        <taxon>Saccoglossus</taxon>
    </lineage>
</organism>
<dbReference type="InterPro" id="IPR035937">
    <property type="entry name" value="FPG_N"/>
</dbReference>
<evidence type="ECO:0000256" key="4">
    <source>
        <dbReference type="ARBA" id="ARBA00022801"/>
    </source>
</evidence>
<gene>
    <name evidence="12" type="primary">LOC102802788</name>
</gene>
<keyword evidence="8" id="KW-0511">Multifunctional enzyme</keyword>
<reference evidence="12" key="1">
    <citation type="submission" date="2025-08" db="UniProtKB">
        <authorList>
            <consortium name="RefSeq"/>
        </authorList>
    </citation>
    <scope>IDENTIFICATION</scope>
    <source>
        <tissue evidence="12">Testes</tissue>
    </source>
</reference>
<dbReference type="SUPFAM" id="SSF81624">
    <property type="entry name" value="N-terminal domain of MutM-like DNA repair proteins"/>
    <property type="match status" value="1"/>
</dbReference>
<evidence type="ECO:0000259" key="10">
    <source>
        <dbReference type="PROSITE" id="PS51068"/>
    </source>
</evidence>
<dbReference type="RefSeq" id="XP_006818873.1">
    <property type="nucleotide sequence ID" value="XM_006818810.1"/>
</dbReference>
<dbReference type="PANTHER" id="PTHR22993">
    <property type="entry name" value="FORMAMIDOPYRIMIDINE-DNA GLYCOSYLASE"/>
    <property type="match status" value="1"/>
</dbReference>
<dbReference type="GeneID" id="102802788"/>
<evidence type="ECO:0000256" key="9">
    <source>
        <dbReference type="ARBA" id="ARBA00023295"/>
    </source>
</evidence>
<dbReference type="Proteomes" id="UP000694865">
    <property type="component" value="Unplaced"/>
</dbReference>